<evidence type="ECO:0000256" key="6">
    <source>
        <dbReference type="ARBA" id="ARBA00024036"/>
    </source>
</evidence>
<dbReference type="SUPFAM" id="SSF52540">
    <property type="entry name" value="P-loop containing nucleoside triphosphate hydrolases"/>
    <property type="match status" value="1"/>
</dbReference>
<dbReference type="PANTHER" id="PTHR42961">
    <property type="entry name" value="IRON-SULFUR PROTEIN NUBPL"/>
    <property type="match status" value="1"/>
</dbReference>
<keyword evidence="3" id="KW-0067">ATP-binding</keyword>
<dbReference type="Pfam" id="PF10609">
    <property type="entry name" value="ParA"/>
    <property type="match status" value="1"/>
</dbReference>
<keyword evidence="1" id="KW-0479">Metal-binding</keyword>
<dbReference type="KEGG" id="mpp:MICPUCDRAFT_57387"/>
<dbReference type="eggNOG" id="KOG3022">
    <property type="taxonomic scope" value="Eukaryota"/>
</dbReference>
<dbReference type="OMA" id="CNHESHI"/>
<dbReference type="InterPro" id="IPR044304">
    <property type="entry name" value="NUBPL-like"/>
</dbReference>
<comment type="similarity">
    <text evidence="6">Belongs to the Mrp/NBP35 ATP-binding proteins family.</text>
</comment>
<dbReference type="GeneID" id="9683244"/>
<dbReference type="HAMAP" id="MF_02040">
    <property type="entry name" value="Mrp_NBP35"/>
    <property type="match status" value="1"/>
</dbReference>
<dbReference type="PANTHER" id="PTHR42961:SF2">
    <property type="entry name" value="IRON-SULFUR PROTEIN NUBPL"/>
    <property type="match status" value="1"/>
</dbReference>
<keyword evidence="4" id="KW-0408">Iron</keyword>
<gene>
    <name evidence="7" type="ORF">MICPUCDRAFT_57387</name>
</gene>
<sequence length="308" mass="32062">MGGLKRLASLARGFAAKAVNGPGTPAPPGGFKHPPVPDSLEGALGVQRIIAVASGKGGVGKSTTAVNLACAAASSLGLRVGILDADVFGPSVPILMNLASSGTPAIDKENRMLPLENYGVKCMSMGFLIAEQSAAVWRGPMVMGALGKMIRETKWHPLDVLFVDMPPGTGDAQISISQRLPLTGAVIVSTPQEIALADARRGVNMYSKVNTPILGFVENMSYYAPPGSEDDASARAYIFGKGGVKHTAEAMGVELLAEVPLDQRIRERSDEGRPIAVSDPESAAGRLYAAVARRLIEKTTPFVDEGGG</sequence>
<organism evidence="8">
    <name type="scientific">Micromonas pusilla (strain CCMP1545)</name>
    <name type="common">Picoplanktonic green alga</name>
    <dbReference type="NCBI Taxonomy" id="564608"/>
    <lineage>
        <taxon>Eukaryota</taxon>
        <taxon>Viridiplantae</taxon>
        <taxon>Chlorophyta</taxon>
        <taxon>Mamiellophyceae</taxon>
        <taxon>Mamiellales</taxon>
        <taxon>Mamiellaceae</taxon>
        <taxon>Micromonas</taxon>
    </lineage>
</organism>
<evidence type="ECO:0000256" key="2">
    <source>
        <dbReference type="ARBA" id="ARBA00022741"/>
    </source>
</evidence>
<evidence type="ECO:0000256" key="5">
    <source>
        <dbReference type="ARBA" id="ARBA00023014"/>
    </source>
</evidence>
<name>C1MQR8_MICPC</name>
<dbReference type="GO" id="GO:0051539">
    <property type="term" value="F:4 iron, 4 sulfur cluster binding"/>
    <property type="evidence" value="ECO:0007669"/>
    <property type="project" value="TreeGrafter"/>
</dbReference>
<keyword evidence="2" id="KW-0547">Nucleotide-binding</keyword>
<dbReference type="FunFam" id="3.40.50.300:FF:001278">
    <property type="entry name" value="Iron-sulfur cluster carrier protein"/>
    <property type="match status" value="1"/>
</dbReference>
<reference evidence="7 8" key="1">
    <citation type="journal article" date="2009" name="Science">
        <title>Green evolution and dynamic adaptations revealed by genomes of the marine picoeukaryotes Micromonas.</title>
        <authorList>
            <person name="Worden A.Z."/>
            <person name="Lee J.H."/>
            <person name="Mock T."/>
            <person name="Rouze P."/>
            <person name="Simmons M.P."/>
            <person name="Aerts A.L."/>
            <person name="Allen A.E."/>
            <person name="Cuvelier M.L."/>
            <person name="Derelle E."/>
            <person name="Everett M.V."/>
            <person name="Foulon E."/>
            <person name="Grimwood J."/>
            <person name="Gundlach H."/>
            <person name="Henrissat B."/>
            <person name="Napoli C."/>
            <person name="McDonald S.M."/>
            <person name="Parker M.S."/>
            <person name="Rombauts S."/>
            <person name="Salamov A."/>
            <person name="Von Dassow P."/>
            <person name="Badger J.H."/>
            <person name="Coutinho P.M."/>
            <person name="Demir E."/>
            <person name="Dubchak I."/>
            <person name="Gentemann C."/>
            <person name="Eikrem W."/>
            <person name="Gready J.E."/>
            <person name="John U."/>
            <person name="Lanier W."/>
            <person name="Lindquist E.A."/>
            <person name="Lucas S."/>
            <person name="Mayer K.F."/>
            <person name="Moreau H."/>
            <person name="Not F."/>
            <person name="Otillar R."/>
            <person name="Panaud O."/>
            <person name="Pangilinan J."/>
            <person name="Paulsen I."/>
            <person name="Piegu B."/>
            <person name="Poliakov A."/>
            <person name="Robbens S."/>
            <person name="Schmutz J."/>
            <person name="Toulza E."/>
            <person name="Wyss T."/>
            <person name="Zelensky A."/>
            <person name="Zhou K."/>
            <person name="Armbrust E.V."/>
            <person name="Bhattacharya D."/>
            <person name="Goodenough U.W."/>
            <person name="Van de Peer Y."/>
            <person name="Grigoriev I.V."/>
        </authorList>
    </citation>
    <scope>NUCLEOTIDE SEQUENCE [LARGE SCALE GENOMIC DNA]</scope>
    <source>
        <strain evidence="7 8">CCMP1545</strain>
    </source>
</reference>
<protein>
    <submittedName>
        <fullName evidence="7">Predicted protein</fullName>
    </submittedName>
</protein>
<evidence type="ECO:0000313" key="8">
    <source>
        <dbReference type="Proteomes" id="UP000001876"/>
    </source>
</evidence>
<evidence type="ECO:0000256" key="3">
    <source>
        <dbReference type="ARBA" id="ARBA00022840"/>
    </source>
</evidence>
<evidence type="ECO:0000313" key="7">
    <source>
        <dbReference type="EMBL" id="EEH58125.1"/>
    </source>
</evidence>
<proteinExistence type="inferred from homology"/>
<dbReference type="GO" id="GO:0016226">
    <property type="term" value="P:iron-sulfur cluster assembly"/>
    <property type="evidence" value="ECO:0007669"/>
    <property type="project" value="InterPro"/>
</dbReference>
<dbReference type="GO" id="GO:0032981">
    <property type="term" value="P:mitochondrial respiratory chain complex I assembly"/>
    <property type="evidence" value="ECO:0007669"/>
    <property type="project" value="TreeGrafter"/>
</dbReference>
<dbReference type="OrthoDB" id="1741334at2759"/>
<dbReference type="RefSeq" id="XP_003058174.1">
    <property type="nucleotide sequence ID" value="XM_003058128.1"/>
</dbReference>
<dbReference type="GO" id="GO:0005739">
    <property type="term" value="C:mitochondrion"/>
    <property type="evidence" value="ECO:0007669"/>
    <property type="project" value="TreeGrafter"/>
</dbReference>
<dbReference type="Proteomes" id="UP000001876">
    <property type="component" value="Unassembled WGS sequence"/>
</dbReference>
<dbReference type="EMBL" id="GG663738">
    <property type="protein sequence ID" value="EEH58125.1"/>
    <property type="molecule type" value="Genomic_DNA"/>
</dbReference>
<evidence type="ECO:0000256" key="1">
    <source>
        <dbReference type="ARBA" id="ARBA00022723"/>
    </source>
</evidence>
<dbReference type="InterPro" id="IPR019591">
    <property type="entry name" value="Mrp/NBP35_ATP-bd"/>
</dbReference>
<dbReference type="STRING" id="564608.C1MQR8"/>
<dbReference type="InterPro" id="IPR027417">
    <property type="entry name" value="P-loop_NTPase"/>
</dbReference>
<keyword evidence="8" id="KW-1185">Reference proteome</keyword>
<dbReference type="GO" id="GO:0046872">
    <property type="term" value="F:metal ion binding"/>
    <property type="evidence" value="ECO:0007669"/>
    <property type="project" value="UniProtKB-KW"/>
</dbReference>
<dbReference type="AlphaFoldDB" id="C1MQR8"/>
<dbReference type="Gene3D" id="3.40.50.300">
    <property type="entry name" value="P-loop containing nucleotide triphosphate hydrolases"/>
    <property type="match status" value="1"/>
</dbReference>
<dbReference type="GO" id="GO:0005524">
    <property type="term" value="F:ATP binding"/>
    <property type="evidence" value="ECO:0007669"/>
    <property type="project" value="UniProtKB-KW"/>
</dbReference>
<dbReference type="CDD" id="cd02037">
    <property type="entry name" value="Mrp_NBP35"/>
    <property type="match status" value="1"/>
</dbReference>
<dbReference type="GO" id="GO:0140663">
    <property type="term" value="F:ATP-dependent FeS chaperone activity"/>
    <property type="evidence" value="ECO:0007669"/>
    <property type="project" value="InterPro"/>
</dbReference>
<keyword evidence="5" id="KW-0411">Iron-sulfur</keyword>
<evidence type="ECO:0000256" key="4">
    <source>
        <dbReference type="ARBA" id="ARBA00023004"/>
    </source>
</evidence>
<dbReference type="InterPro" id="IPR033756">
    <property type="entry name" value="YlxH/NBP35"/>
</dbReference>
<accession>C1MQR8</accession>